<accession>A0AAV9N728</accession>
<dbReference type="PANTHER" id="PTHR42800:SF2">
    <property type="entry name" value="INVERTASE-RELATED"/>
    <property type="match status" value="1"/>
</dbReference>
<dbReference type="GO" id="GO:0004575">
    <property type="term" value="F:sucrose alpha-glucosidase activity"/>
    <property type="evidence" value="ECO:0007669"/>
    <property type="project" value="TreeGrafter"/>
</dbReference>
<keyword evidence="4" id="KW-0472">Membrane</keyword>
<name>A0AAV9N728_9EURO</name>
<dbReference type="InterPro" id="IPR001362">
    <property type="entry name" value="Glyco_hydro_32"/>
</dbReference>
<keyword evidence="3" id="KW-0326">Glycosidase</keyword>
<reference evidence="6 7" key="1">
    <citation type="submission" date="2023-08" db="EMBL/GenBank/DDBJ databases">
        <title>Black Yeasts Isolated from many extreme environments.</title>
        <authorList>
            <person name="Coleine C."/>
            <person name="Stajich J.E."/>
            <person name="Selbmann L."/>
        </authorList>
    </citation>
    <scope>NUCLEOTIDE SEQUENCE [LARGE SCALE GENOMIC DNA]</scope>
    <source>
        <strain evidence="6 7">CCFEE 5792</strain>
    </source>
</reference>
<evidence type="ECO:0000313" key="6">
    <source>
        <dbReference type="EMBL" id="KAK5050873.1"/>
    </source>
</evidence>
<comment type="similarity">
    <text evidence="1">Belongs to the glycosyl hydrolase 32 family.</text>
</comment>
<dbReference type="CDD" id="cd18622">
    <property type="entry name" value="GH32_Inu-like"/>
    <property type="match status" value="1"/>
</dbReference>
<gene>
    <name evidence="6" type="ORF">LTR84_003432</name>
</gene>
<keyword evidence="4" id="KW-0812">Transmembrane</keyword>
<keyword evidence="7" id="KW-1185">Reference proteome</keyword>
<dbReference type="PANTHER" id="PTHR42800">
    <property type="entry name" value="EXOINULINASE INUD (AFU_ORTHOLOGUE AFUA_5G00480)"/>
    <property type="match status" value="1"/>
</dbReference>
<evidence type="ECO:0000256" key="3">
    <source>
        <dbReference type="ARBA" id="ARBA00023295"/>
    </source>
</evidence>
<evidence type="ECO:0000256" key="1">
    <source>
        <dbReference type="ARBA" id="ARBA00009902"/>
    </source>
</evidence>
<sequence>MRPEEKFNPVNEHNQHELMECESGNWDRREETRFRRQSNYKKLQRIAILSLSLAFIFHYVYSEAFNLSLFGFTHPSVLVQVPVLHFSEPTAKRNLPFGLFVDDDKIWHIYFQCQSCTLRQHCAFGTTHSNSSSVGGTDRTGWGHATSSDLYTWSMQPIVAEEEGYDSCGGSAVIDENNTSGFFPNQRNGVIMVYTQIHQETKTIEQAIVYSTDGGHTFTKSAENHILLFSDGEPELRYPKVIWYEPTERWIMTVTKGNATTIGIYTFPNLIDWNAASEFTVGDLVDGGHSFEYSNLIAIPRLNSTGASNKNRPIVPGGTVKDHGDHLLMISSSSGSPLNGGSVTRYFPGRFNGTHFQPINHRTDRFIDFGPDNYASQFFFGFPAGSPVVSLGLAANLRETTSLPQTSILIGPRESYLIYGPSEGDLSYFSRPLSLDSLRGETIANFSASQQLADHAVPYHGSEAVLVEVRLDMQPPDDEVVELNLDFTFRSSRGPEDEYIMCTAVFRTWAADFGCARSRGIVKSSNDISPLDQMSIREVLPLLPFHNPAVRRWEVQAIMDRSILELYLNDGVAAGTITYNSKESFDLVHFHSRSIPDWVTLTVTVQELRPGQSVQEMV</sequence>
<dbReference type="GO" id="GO:0000324">
    <property type="term" value="C:fungal-type vacuole"/>
    <property type="evidence" value="ECO:0007669"/>
    <property type="project" value="TreeGrafter"/>
</dbReference>
<organism evidence="6 7">
    <name type="scientific">Exophiala bonariae</name>
    <dbReference type="NCBI Taxonomy" id="1690606"/>
    <lineage>
        <taxon>Eukaryota</taxon>
        <taxon>Fungi</taxon>
        <taxon>Dikarya</taxon>
        <taxon>Ascomycota</taxon>
        <taxon>Pezizomycotina</taxon>
        <taxon>Eurotiomycetes</taxon>
        <taxon>Chaetothyriomycetidae</taxon>
        <taxon>Chaetothyriales</taxon>
        <taxon>Herpotrichiellaceae</taxon>
        <taxon>Exophiala</taxon>
    </lineage>
</organism>
<feature type="transmembrane region" description="Helical" evidence="4">
    <location>
        <begin position="43"/>
        <end position="61"/>
    </location>
</feature>
<dbReference type="Pfam" id="PF00251">
    <property type="entry name" value="Glyco_hydro_32N"/>
    <property type="match status" value="1"/>
</dbReference>
<proteinExistence type="inferred from homology"/>
<dbReference type="GeneID" id="89971619"/>
<evidence type="ECO:0000259" key="5">
    <source>
        <dbReference type="Pfam" id="PF00251"/>
    </source>
</evidence>
<evidence type="ECO:0000256" key="2">
    <source>
        <dbReference type="ARBA" id="ARBA00022801"/>
    </source>
</evidence>
<dbReference type="Proteomes" id="UP001358417">
    <property type="component" value="Unassembled WGS sequence"/>
</dbReference>
<protein>
    <recommendedName>
        <fullName evidence="5">Glycosyl hydrolase family 32 N-terminal domain-containing protein</fullName>
    </recommendedName>
</protein>
<dbReference type="Gene3D" id="2.115.10.20">
    <property type="entry name" value="Glycosyl hydrolase domain, family 43"/>
    <property type="match status" value="1"/>
</dbReference>
<dbReference type="SUPFAM" id="SSF75005">
    <property type="entry name" value="Arabinanase/levansucrase/invertase"/>
    <property type="match status" value="1"/>
</dbReference>
<feature type="domain" description="Glycosyl hydrolase family 32 N-terminal" evidence="5">
    <location>
        <begin position="138"/>
        <end position="397"/>
    </location>
</feature>
<dbReference type="Gene3D" id="2.60.120.560">
    <property type="entry name" value="Exo-inulinase, domain 1"/>
    <property type="match status" value="1"/>
</dbReference>
<keyword evidence="4" id="KW-1133">Transmembrane helix</keyword>
<comment type="caution">
    <text evidence="6">The sequence shown here is derived from an EMBL/GenBank/DDBJ whole genome shotgun (WGS) entry which is preliminary data.</text>
</comment>
<dbReference type="RefSeq" id="XP_064705373.1">
    <property type="nucleotide sequence ID" value="XM_064847020.1"/>
</dbReference>
<keyword evidence="2" id="KW-0378">Hydrolase</keyword>
<dbReference type="InterPro" id="IPR013148">
    <property type="entry name" value="Glyco_hydro_32_N"/>
</dbReference>
<evidence type="ECO:0000313" key="7">
    <source>
        <dbReference type="Proteomes" id="UP001358417"/>
    </source>
</evidence>
<dbReference type="EMBL" id="JAVRRD010000016">
    <property type="protein sequence ID" value="KAK5050873.1"/>
    <property type="molecule type" value="Genomic_DNA"/>
</dbReference>
<evidence type="ECO:0000256" key="4">
    <source>
        <dbReference type="SAM" id="Phobius"/>
    </source>
</evidence>
<dbReference type="GO" id="GO:0005987">
    <property type="term" value="P:sucrose catabolic process"/>
    <property type="evidence" value="ECO:0007669"/>
    <property type="project" value="TreeGrafter"/>
</dbReference>
<dbReference type="InterPro" id="IPR023296">
    <property type="entry name" value="Glyco_hydro_beta-prop_sf"/>
</dbReference>
<dbReference type="AlphaFoldDB" id="A0AAV9N728"/>
<dbReference type="SMART" id="SM00640">
    <property type="entry name" value="Glyco_32"/>
    <property type="match status" value="1"/>
</dbReference>